<evidence type="ECO:0000313" key="14">
    <source>
        <dbReference type="Proteomes" id="UP001338582"/>
    </source>
</evidence>
<comment type="catalytic activity">
    <reaction evidence="8">
        <text>L-threonyl-[protein] + ATP = O-phospho-L-threonyl-[protein] + ADP + H(+)</text>
        <dbReference type="Rhea" id="RHEA:46608"/>
        <dbReference type="Rhea" id="RHEA-COMP:11060"/>
        <dbReference type="Rhea" id="RHEA-COMP:11605"/>
        <dbReference type="ChEBI" id="CHEBI:15378"/>
        <dbReference type="ChEBI" id="CHEBI:30013"/>
        <dbReference type="ChEBI" id="CHEBI:30616"/>
        <dbReference type="ChEBI" id="CHEBI:61977"/>
        <dbReference type="ChEBI" id="CHEBI:456216"/>
        <dbReference type="EC" id="2.7.11.1"/>
    </reaction>
</comment>
<accession>A0AAX4HG77</accession>
<dbReference type="PANTHER" id="PTHR48012:SF10">
    <property type="entry name" value="FI20177P1"/>
    <property type="match status" value="1"/>
</dbReference>
<dbReference type="EMBL" id="CP138899">
    <property type="protein sequence ID" value="WPK27506.1"/>
    <property type="molecule type" value="Genomic_DNA"/>
</dbReference>
<evidence type="ECO:0000259" key="12">
    <source>
        <dbReference type="PROSITE" id="PS50011"/>
    </source>
</evidence>
<reference evidence="13 14" key="1">
    <citation type="submission" date="2023-10" db="EMBL/GenBank/DDBJ databases">
        <title>Draft Genome Sequence of Candida saopaulonensis from a very Premature Infant with Sepsis.</title>
        <authorList>
            <person name="Ning Y."/>
            <person name="Dai R."/>
            <person name="Xiao M."/>
            <person name="Xu Y."/>
            <person name="Yan Q."/>
            <person name="Zhang L."/>
        </authorList>
    </citation>
    <scope>NUCLEOTIDE SEQUENCE [LARGE SCALE GENOMIC DNA]</scope>
    <source>
        <strain evidence="13 14">19XY460</strain>
    </source>
</reference>
<proteinExistence type="inferred from homology"/>
<evidence type="ECO:0000256" key="3">
    <source>
        <dbReference type="ARBA" id="ARBA00022527"/>
    </source>
</evidence>
<dbReference type="PROSITE" id="PS50011">
    <property type="entry name" value="PROTEIN_KINASE_DOM"/>
    <property type="match status" value="1"/>
</dbReference>
<keyword evidence="6" id="KW-0418">Kinase</keyword>
<dbReference type="RefSeq" id="XP_062879884.1">
    <property type="nucleotide sequence ID" value="XM_063023814.1"/>
</dbReference>
<evidence type="ECO:0000256" key="6">
    <source>
        <dbReference type="ARBA" id="ARBA00022777"/>
    </source>
</evidence>
<dbReference type="PANTHER" id="PTHR48012">
    <property type="entry name" value="STERILE20-LIKE KINASE, ISOFORM B-RELATED"/>
    <property type="match status" value="1"/>
</dbReference>
<dbReference type="InterPro" id="IPR017441">
    <property type="entry name" value="Protein_kinase_ATP_BS"/>
</dbReference>
<evidence type="ECO:0000256" key="8">
    <source>
        <dbReference type="ARBA" id="ARBA00047899"/>
    </source>
</evidence>
<dbReference type="InterPro" id="IPR050629">
    <property type="entry name" value="STE20/SPS1-PAK"/>
</dbReference>
<evidence type="ECO:0000256" key="4">
    <source>
        <dbReference type="ARBA" id="ARBA00022679"/>
    </source>
</evidence>
<evidence type="ECO:0000256" key="2">
    <source>
        <dbReference type="ARBA" id="ARBA00012513"/>
    </source>
</evidence>
<keyword evidence="7 10" id="KW-0067">ATP-binding</keyword>
<evidence type="ECO:0000256" key="9">
    <source>
        <dbReference type="ARBA" id="ARBA00048679"/>
    </source>
</evidence>
<keyword evidence="4" id="KW-0808">Transferase</keyword>
<feature type="binding site" evidence="10">
    <location>
        <position position="35"/>
    </location>
    <ligand>
        <name>ATP</name>
        <dbReference type="ChEBI" id="CHEBI:30616"/>
    </ligand>
</feature>
<feature type="domain" description="Protein kinase" evidence="12">
    <location>
        <begin position="6"/>
        <end position="258"/>
    </location>
</feature>
<evidence type="ECO:0000256" key="5">
    <source>
        <dbReference type="ARBA" id="ARBA00022741"/>
    </source>
</evidence>
<dbReference type="SMART" id="SM00220">
    <property type="entry name" value="S_TKc"/>
    <property type="match status" value="1"/>
</dbReference>
<gene>
    <name evidence="13" type="ORF">PUMCH_004897</name>
</gene>
<dbReference type="GO" id="GO:0005524">
    <property type="term" value="F:ATP binding"/>
    <property type="evidence" value="ECO:0007669"/>
    <property type="project" value="UniProtKB-UniRule"/>
</dbReference>
<comment type="catalytic activity">
    <reaction evidence="9">
        <text>L-seryl-[protein] + ATP = O-phospho-L-seryl-[protein] + ADP + H(+)</text>
        <dbReference type="Rhea" id="RHEA:17989"/>
        <dbReference type="Rhea" id="RHEA-COMP:9863"/>
        <dbReference type="Rhea" id="RHEA-COMP:11604"/>
        <dbReference type="ChEBI" id="CHEBI:15378"/>
        <dbReference type="ChEBI" id="CHEBI:29999"/>
        <dbReference type="ChEBI" id="CHEBI:30616"/>
        <dbReference type="ChEBI" id="CHEBI:83421"/>
        <dbReference type="ChEBI" id="CHEBI:456216"/>
        <dbReference type="EC" id="2.7.11.1"/>
    </reaction>
</comment>
<dbReference type="InterPro" id="IPR011009">
    <property type="entry name" value="Kinase-like_dom_sf"/>
</dbReference>
<dbReference type="GO" id="GO:0030447">
    <property type="term" value="P:filamentous growth"/>
    <property type="evidence" value="ECO:0007669"/>
    <property type="project" value="UniProtKB-ARBA"/>
</dbReference>
<dbReference type="Proteomes" id="UP001338582">
    <property type="component" value="Chromosome 6"/>
</dbReference>
<evidence type="ECO:0000256" key="1">
    <source>
        <dbReference type="ARBA" id="ARBA00008874"/>
    </source>
</evidence>
<dbReference type="PROSITE" id="PS00107">
    <property type="entry name" value="PROTEIN_KINASE_ATP"/>
    <property type="match status" value="1"/>
</dbReference>
<dbReference type="EC" id="2.7.11.1" evidence="2"/>
<name>A0AAX4HG77_9ASCO</name>
<keyword evidence="5 10" id="KW-0547">Nucleotide-binding</keyword>
<dbReference type="KEGG" id="asau:88175957"/>
<protein>
    <recommendedName>
        <fullName evidence="2">non-specific serine/threonine protein kinase</fullName>
        <ecNumber evidence="2">2.7.11.1</ecNumber>
    </recommendedName>
</protein>
<evidence type="ECO:0000256" key="11">
    <source>
        <dbReference type="RuleBase" id="RU000304"/>
    </source>
</evidence>
<comment type="similarity">
    <text evidence="1">Belongs to the protein kinase superfamily. STE Ser/Thr protein kinase family. STE20 subfamily.</text>
</comment>
<dbReference type="InterPro" id="IPR000719">
    <property type="entry name" value="Prot_kinase_dom"/>
</dbReference>
<dbReference type="PROSITE" id="PS00108">
    <property type="entry name" value="PROTEIN_KINASE_ST"/>
    <property type="match status" value="1"/>
</dbReference>
<evidence type="ECO:0000256" key="7">
    <source>
        <dbReference type="ARBA" id="ARBA00022840"/>
    </source>
</evidence>
<dbReference type="InterPro" id="IPR008271">
    <property type="entry name" value="Ser/Thr_kinase_AS"/>
</dbReference>
<keyword evidence="3 11" id="KW-0723">Serine/threonine-protein kinase</keyword>
<dbReference type="SUPFAM" id="SSF56112">
    <property type="entry name" value="Protein kinase-like (PK-like)"/>
    <property type="match status" value="1"/>
</dbReference>
<evidence type="ECO:0000313" key="13">
    <source>
        <dbReference type="EMBL" id="WPK27506.1"/>
    </source>
</evidence>
<dbReference type="GO" id="GO:0004674">
    <property type="term" value="F:protein serine/threonine kinase activity"/>
    <property type="evidence" value="ECO:0007669"/>
    <property type="project" value="UniProtKB-KW"/>
</dbReference>
<sequence>MSRREFVLEKILGKGSFGEVYKARHKKSGNYFAVKVVDIDKISDVHKIFSEVHTLVNIRSQYLNQCYGTFMENTCIWIVLEYCAGGLCHDLLVHFRKIPEDKTCYLIKGVLLGVEYLHEMKIVHRDIKLANILLTEKGHVKLGDFGVSSELSVSEQVCKTMTGTPHWMAPEVIVRESDGYDSKADIWSIGITAYELLKGGPPTARLPSYKAFQRIVNESAPELLGVFSKECKQFVHHCLSRDLASRPSATRLLRSEFIQGCSILPREFATFMNSSKKKPPKISLSIMTGKISGQNKKGDVHWEVTNTKRKETEKNPNDTSDECQLMLDACDRLGSRARNDIARQFLFELRKMFINCELQNTNFCAEFYKDLNHIQAEFKNQGKLRCE</sequence>
<dbReference type="Pfam" id="PF00069">
    <property type="entry name" value="Pkinase"/>
    <property type="match status" value="1"/>
</dbReference>
<dbReference type="AlphaFoldDB" id="A0AAX4HG77"/>
<dbReference type="GeneID" id="88175957"/>
<dbReference type="Gene3D" id="1.10.510.10">
    <property type="entry name" value="Transferase(Phosphotransferase) domain 1"/>
    <property type="match status" value="1"/>
</dbReference>
<keyword evidence="14" id="KW-1185">Reference proteome</keyword>
<dbReference type="GO" id="GO:0005737">
    <property type="term" value="C:cytoplasm"/>
    <property type="evidence" value="ECO:0007669"/>
    <property type="project" value="TreeGrafter"/>
</dbReference>
<evidence type="ECO:0000256" key="10">
    <source>
        <dbReference type="PROSITE-ProRule" id="PRU10141"/>
    </source>
</evidence>
<organism evidence="13 14">
    <name type="scientific">Australozyma saopauloensis</name>
    <dbReference type="NCBI Taxonomy" id="291208"/>
    <lineage>
        <taxon>Eukaryota</taxon>
        <taxon>Fungi</taxon>
        <taxon>Dikarya</taxon>
        <taxon>Ascomycota</taxon>
        <taxon>Saccharomycotina</taxon>
        <taxon>Pichiomycetes</taxon>
        <taxon>Metschnikowiaceae</taxon>
        <taxon>Australozyma</taxon>
    </lineage>
</organism>